<evidence type="ECO:0000313" key="9">
    <source>
        <dbReference type="Proteomes" id="UP000243723"/>
    </source>
</evidence>
<dbReference type="Pfam" id="PF00067">
    <property type="entry name" value="p450"/>
    <property type="match status" value="1"/>
</dbReference>
<evidence type="ECO:0000256" key="5">
    <source>
        <dbReference type="PIRSR" id="PIRSR602401-1"/>
    </source>
</evidence>
<comment type="similarity">
    <text evidence="1 6">Belongs to the cytochrome P450 family.</text>
</comment>
<comment type="cofactor">
    <cofactor evidence="5">
        <name>heme</name>
        <dbReference type="ChEBI" id="CHEBI:30413"/>
    </cofactor>
</comment>
<dbReference type="OrthoDB" id="1103324at2759"/>
<keyword evidence="9" id="KW-1185">Reference proteome</keyword>
<evidence type="ECO:0000256" key="1">
    <source>
        <dbReference type="ARBA" id="ARBA00010617"/>
    </source>
</evidence>
<protein>
    <submittedName>
        <fullName evidence="8">3-hydroxyphenylacetate 6-hydroxylase</fullName>
    </submittedName>
</protein>
<dbReference type="STRING" id="40998.A0A2P7ZD75"/>
<evidence type="ECO:0000256" key="3">
    <source>
        <dbReference type="ARBA" id="ARBA00023002"/>
    </source>
</evidence>
<dbReference type="PROSITE" id="PS00086">
    <property type="entry name" value="CYTOCHROME_P450"/>
    <property type="match status" value="1"/>
</dbReference>
<evidence type="ECO:0000256" key="6">
    <source>
        <dbReference type="RuleBase" id="RU000461"/>
    </source>
</evidence>
<dbReference type="InterPro" id="IPR001128">
    <property type="entry name" value="Cyt_P450"/>
</dbReference>
<proteinExistence type="inferred from homology"/>
<dbReference type="Proteomes" id="UP000243723">
    <property type="component" value="Unassembled WGS sequence"/>
</dbReference>
<dbReference type="GO" id="GO:0004497">
    <property type="term" value="F:monooxygenase activity"/>
    <property type="evidence" value="ECO:0007669"/>
    <property type="project" value="UniProtKB-KW"/>
</dbReference>
<dbReference type="InterPro" id="IPR002401">
    <property type="entry name" value="Cyt_P450_E_grp-I"/>
</dbReference>
<evidence type="ECO:0000256" key="4">
    <source>
        <dbReference type="ARBA" id="ARBA00023004"/>
    </source>
</evidence>
<comment type="caution">
    <text evidence="8">The sequence shown here is derived from an EMBL/GenBank/DDBJ whole genome shotgun (WGS) entry which is preliminary data.</text>
</comment>
<dbReference type="AlphaFoldDB" id="A0A2P7ZD75"/>
<keyword evidence="6" id="KW-0503">Monooxygenase</keyword>
<keyword evidence="5 6" id="KW-0349">Heme</keyword>
<dbReference type="GO" id="GO:0020037">
    <property type="term" value="F:heme binding"/>
    <property type="evidence" value="ECO:0007669"/>
    <property type="project" value="InterPro"/>
</dbReference>
<feature type="transmembrane region" description="Helical" evidence="7">
    <location>
        <begin position="12"/>
        <end position="31"/>
    </location>
</feature>
<evidence type="ECO:0000256" key="7">
    <source>
        <dbReference type="SAM" id="Phobius"/>
    </source>
</evidence>
<sequence>MFVQVQGFPNGWLFLLLLFVTGITWISHRILAERNYQRKYKFPPIVPGLPLVGNAFQIPQTNQGPYFAELAKKYGEMFTIKIGGTYWVILNSQRTAIELLEKRAAKYSSRMDFPMANELVSRGNRILLMPYGDLWRSERKIIHKILNSTQMSHFEPFQDVESRVMLLDYLQSPEGWFRAHGRYSNSVIMSFLFGKRSDSDDPHVMDLYKTSEAFVQYLMTGKSIVDAFPVLARIPFCKSLQPWRWTADALYERTLSVYKRQFDELAERTRKGVQRPCFVSEFLESGAQSNFTPEQSLFIAGTLLEAGSDTSRMTLDQTVAGAALFPDWVQRARIELDNVCGHHAERLPAFADMPRLPLIRAAIKEAIRWKPSIAETGIPHATTQDDEFEGYQIPAGTVVTWNHWGIANDPDEYVQPERFWPERFLNEELDKPLKGHLGFGAGRRACVGYNVANYSMFIAIARLVYCFDCVELPEEPIDTSAPLLAAAGAAPFRARLQVRSEAHRALIERENMDVTGL</sequence>
<evidence type="ECO:0000313" key="8">
    <source>
        <dbReference type="EMBL" id="PSK46174.1"/>
    </source>
</evidence>
<reference evidence="8 9" key="1">
    <citation type="submission" date="2017-05" db="EMBL/GenBank/DDBJ databases">
        <title>Draft genome sequence of Elsinoe australis.</title>
        <authorList>
            <person name="Cheng Q."/>
        </authorList>
    </citation>
    <scope>NUCLEOTIDE SEQUENCE [LARGE SCALE GENOMIC DNA]</scope>
    <source>
        <strain evidence="8 9">NL1</strain>
    </source>
</reference>
<keyword evidence="7" id="KW-1133">Transmembrane helix</keyword>
<keyword evidence="2 5" id="KW-0479">Metal-binding</keyword>
<dbReference type="PANTHER" id="PTHR46300:SF12">
    <property type="entry name" value="P450, PUTATIVE (EUROFUNG)-RELATED"/>
    <property type="match status" value="1"/>
</dbReference>
<keyword evidence="7" id="KW-0812">Transmembrane</keyword>
<gene>
    <name evidence="8" type="ORF">B9Z65_5142</name>
</gene>
<dbReference type="PRINTS" id="PR00463">
    <property type="entry name" value="EP450I"/>
</dbReference>
<dbReference type="PANTHER" id="PTHR46300">
    <property type="entry name" value="P450, PUTATIVE (EUROFUNG)-RELATED-RELATED"/>
    <property type="match status" value="1"/>
</dbReference>
<dbReference type="PRINTS" id="PR00385">
    <property type="entry name" value="P450"/>
</dbReference>
<accession>A0A2P7ZD75</accession>
<name>A0A2P7ZD75_9PEZI</name>
<dbReference type="GO" id="GO:0016705">
    <property type="term" value="F:oxidoreductase activity, acting on paired donors, with incorporation or reduction of molecular oxygen"/>
    <property type="evidence" value="ECO:0007669"/>
    <property type="project" value="InterPro"/>
</dbReference>
<evidence type="ECO:0000256" key="2">
    <source>
        <dbReference type="ARBA" id="ARBA00022723"/>
    </source>
</evidence>
<dbReference type="InterPro" id="IPR017972">
    <property type="entry name" value="Cyt_P450_CS"/>
</dbReference>
<dbReference type="EMBL" id="NHZQ01000236">
    <property type="protein sequence ID" value="PSK46174.1"/>
    <property type="molecule type" value="Genomic_DNA"/>
</dbReference>
<dbReference type="SUPFAM" id="SSF48264">
    <property type="entry name" value="Cytochrome P450"/>
    <property type="match status" value="1"/>
</dbReference>
<keyword evidence="7" id="KW-0472">Membrane</keyword>
<dbReference type="CDD" id="cd11065">
    <property type="entry name" value="CYP64-like"/>
    <property type="match status" value="1"/>
</dbReference>
<dbReference type="InterPro" id="IPR036396">
    <property type="entry name" value="Cyt_P450_sf"/>
</dbReference>
<keyword evidence="3 6" id="KW-0560">Oxidoreductase</keyword>
<dbReference type="InterPro" id="IPR050364">
    <property type="entry name" value="Cytochrome_P450_fung"/>
</dbReference>
<dbReference type="GO" id="GO:0005506">
    <property type="term" value="F:iron ion binding"/>
    <property type="evidence" value="ECO:0007669"/>
    <property type="project" value="InterPro"/>
</dbReference>
<feature type="binding site" description="axial binding residue" evidence="5">
    <location>
        <position position="446"/>
    </location>
    <ligand>
        <name>heme</name>
        <dbReference type="ChEBI" id="CHEBI:30413"/>
    </ligand>
    <ligandPart>
        <name>Fe</name>
        <dbReference type="ChEBI" id="CHEBI:18248"/>
    </ligandPart>
</feature>
<organism evidence="8 9">
    <name type="scientific">Elsinoe australis</name>
    <dbReference type="NCBI Taxonomy" id="40998"/>
    <lineage>
        <taxon>Eukaryota</taxon>
        <taxon>Fungi</taxon>
        <taxon>Dikarya</taxon>
        <taxon>Ascomycota</taxon>
        <taxon>Pezizomycotina</taxon>
        <taxon>Dothideomycetes</taxon>
        <taxon>Dothideomycetidae</taxon>
        <taxon>Myriangiales</taxon>
        <taxon>Elsinoaceae</taxon>
        <taxon>Elsinoe</taxon>
    </lineage>
</organism>
<dbReference type="Gene3D" id="1.10.630.10">
    <property type="entry name" value="Cytochrome P450"/>
    <property type="match status" value="1"/>
</dbReference>
<keyword evidence="4 5" id="KW-0408">Iron</keyword>